<keyword evidence="3" id="KW-1185">Reference proteome</keyword>
<dbReference type="Proteomes" id="UP000681425">
    <property type="component" value="Chromosome"/>
</dbReference>
<dbReference type="InterPro" id="IPR037401">
    <property type="entry name" value="SnoaL-like"/>
</dbReference>
<sequence length="129" mass="14602">MSESSVILDAEGQWMTDFFRDADKLDLPLLMSWFAQDIDLRIANMPPVIGWSAVEKSFADFWANLSGMSHRAEELVVKGDNGAQMSIVTYTRKDGKTVSMPVASHIRRNASGKFDRLWIYIDINPLFAE</sequence>
<organism evidence="2 3">
    <name type="scientific">Sphingobium phenoxybenzoativorans</name>
    <dbReference type="NCBI Taxonomy" id="1592790"/>
    <lineage>
        <taxon>Bacteria</taxon>
        <taxon>Pseudomonadati</taxon>
        <taxon>Pseudomonadota</taxon>
        <taxon>Alphaproteobacteria</taxon>
        <taxon>Sphingomonadales</taxon>
        <taxon>Sphingomonadaceae</taxon>
        <taxon>Sphingobium</taxon>
    </lineage>
</organism>
<evidence type="ECO:0000259" key="1">
    <source>
        <dbReference type="Pfam" id="PF12680"/>
    </source>
</evidence>
<accession>A0A975K4C7</accession>
<dbReference type="KEGG" id="spph:KFK14_16335"/>
<evidence type="ECO:0000313" key="2">
    <source>
        <dbReference type="EMBL" id="QUT04598.1"/>
    </source>
</evidence>
<name>A0A975K4C7_9SPHN</name>
<dbReference type="InterPro" id="IPR032710">
    <property type="entry name" value="NTF2-like_dom_sf"/>
</dbReference>
<dbReference type="AlphaFoldDB" id="A0A975K4C7"/>
<feature type="domain" description="SnoaL-like" evidence="1">
    <location>
        <begin position="17"/>
        <end position="114"/>
    </location>
</feature>
<dbReference type="RefSeq" id="WP_070154107.1">
    <property type="nucleotide sequence ID" value="NZ_CP073910.1"/>
</dbReference>
<dbReference type="Pfam" id="PF12680">
    <property type="entry name" value="SnoaL_2"/>
    <property type="match status" value="1"/>
</dbReference>
<dbReference type="SUPFAM" id="SSF54427">
    <property type="entry name" value="NTF2-like"/>
    <property type="match status" value="1"/>
</dbReference>
<gene>
    <name evidence="2" type="ORF">KFK14_16335</name>
</gene>
<reference evidence="2" key="1">
    <citation type="submission" date="2021-04" db="EMBL/GenBank/DDBJ databases">
        <title>Isolation of p-tert-butylphenol degrading bacteria Sphingobium phenoxybenzoativorans Tas13 from active sludge.</title>
        <authorList>
            <person name="Li Y."/>
        </authorList>
    </citation>
    <scope>NUCLEOTIDE SEQUENCE</scope>
    <source>
        <strain evidence="2">Tas13</strain>
    </source>
</reference>
<proteinExistence type="predicted"/>
<evidence type="ECO:0000313" key="3">
    <source>
        <dbReference type="Proteomes" id="UP000681425"/>
    </source>
</evidence>
<dbReference type="EMBL" id="CP073910">
    <property type="protein sequence ID" value="QUT04598.1"/>
    <property type="molecule type" value="Genomic_DNA"/>
</dbReference>
<dbReference type="Gene3D" id="3.10.450.50">
    <property type="match status" value="1"/>
</dbReference>
<dbReference type="OrthoDB" id="7565531at2"/>
<protein>
    <submittedName>
        <fullName evidence="2">Nuclear transport factor 2 family protein</fullName>
    </submittedName>
</protein>